<accession>A0A914DAG9</accession>
<dbReference type="Pfam" id="PF12762">
    <property type="entry name" value="DDE_Tnp_IS1595"/>
    <property type="match status" value="1"/>
</dbReference>
<evidence type="ECO:0000313" key="2">
    <source>
        <dbReference type="Proteomes" id="UP000887540"/>
    </source>
</evidence>
<reference evidence="3" key="1">
    <citation type="submission" date="2022-11" db="UniProtKB">
        <authorList>
            <consortium name="WormBaseParasite"/>
        </authorList>
    </citation>
    <scope>IDENTIFICATION</scope>
</reference>
<feature type="domain" description="ISXO2-like transposase" evidence="1">
    <location>
        <begin position="42"/>
        <end position="193"/>
    </location>
</feature>
<dbReference type="WBParaSite" id="ACRNAN_scaffold2196.g30096.t1">
    <property type="protein sequence ID" value="ACRNAN_scaffold2196.g30096.t1"/>
    <property type="gene ID" value="ACRNAN_scaffold2196.g30096"/>
</dbReference>
<dbReference type="InterPro" id="IPR053164">
    <property type="entry name" value="IS1016-like_transposase"/>
</dbReference>
<sequence length="215" mass="25256">MRETMDIDNDNTISRHTVSDWYNDCREIVTADFMERQDLRGKIGGEGSIVQIDESKFGKRKYNRGRIIEGHWILGMIENDSEDLRLVICPENKRTANVLHPIIQEHVEAGSEIHTDSWAAYGDPIKRTGLSELGYLHRRVNHSDPENRFVAMDGTHTQRIESSWRPVKKYFNHLHVSDERFADHVVEYQWRRECMKTKIDCFEELLNSIIRAYPL</sequence>
<evidence type="ECO:0000259" key="1">
    <source>
        <dbReference type="SMART" id="SM01126"/>
    </source>
</evidence>
<dbReference type="SMART" id="SM01126">
    <property type="entry name" value="DDE_Tnp_IS1595"/>
    <property type="match status" value="1"/>
</dbReference>
<protein>
    <submittedName>
        <fullName evidence="3">ISXO2-like transposase domain-containing protein</fullName>
    </submittedName>
</protein>
<organism evidence="2 3">
    <name type="scientific">Acrobeloides nanus</name>
    <dbReference type="NCBI Taxonomy" id="290746"/>
    <lineage>
        <taxon>Eukaryota</taxon>
        <taxon>Metazoa</taxon>
        <taxon>Ecdysozoa</taxon>
        <taxon>Nematoda</taxon>
        <taxon>Chromadorea</taxon>
        <taxon>Rhabditida</taxon>
        <taxon>Tylenchina</taxon>
        <taxon>Cephalobomorpha</taxon>
        <taxon>Cephaloboidea</taxon>
        <taxon>Cephalobidae</taxon>
        <taxon>Acrobeloides</taxon>
    </lineage>
</organism>
<proteinExistence type="predicted"/>
<evidence type="ECO:0000313" key="3">
    <source>
        <dbReference type="WBParaSite" id="ACRNAN_scaffold2196.g30096.t1"/>
    </source>
</evidence>
<dbReference type="PANTHER" id="PTHR47163:SF3">
    <property type="entry name" value="PROTEIN CBG18017"/>
    <property type="match status" value="1"/>
</dbReference>
<dbReference type="InterPro" id="IPR024445">
    <property type="entry name" value="Tnp_ISXO2-like"/>
</dbReference>
<dbReference type="AlphaFoldDB" id="A0A914DAG9"/>
<name>A0A914DAG9_9BILA</name>
<keyword evidence="2" id="KW-1185">Reference proteome</keyword>
<dbReference type="Proteomes" id="UP000887540">
    <property type="component" value="Unplaced"/>
</dbReference>
<dbReference type="PANTHER" id="PTHR47163">
    <property type="entry name" value="DDE_TNP_IS1595 DOMAIN-CONTAINING PROTEIN"/>
    <property type="match status" value="1"/>
</dbReference>